<keyword evidence="3" id="KW-1185">Reference proteome</keyword>
<feature type="chain" id="PRO_5025423728" evidence="1">
    <location>
        <begin position="27"/>
        <end position="308"/>
    </location>
</feature>
<dbReference type="Proteomes" id="UP000800035">
    <property type="component" value="Unassembled WGS sequence"/>
</dbReference>
<evidence type="ECO:0000313" key="2">
    <source>
        <dbReference type="EMBL" id="KAF1953786.1"/>
    </source>
</evidence>
<sequence>MNAKTSNLQYFVFSFLSLLMLRYASSTYFSSPNQFVLDTCTSIDQPNPIASLYPNNATGTLNGTIAVLPISLKLARKLIPSQYGILEHAYRALLPSFPEGMYPAIVQAVHDHEVQAFGYKIDDFSRTGIEFPFVDLLGDGHTSFKWAPSLLMTAGHEIALKGAGDYGTNTFPASFEPGCDAYRAVPNSKKPGTTYFSASSLTGAESLTTLFASTTEAMFPLSFFKNFTNQPTFADGKTCDNMIRLFDTSVSAAGKGIERVKGTVRANIHPFAEEQEWRNVYGLRLDSAFIENNYLPCSSFQGYTSDYE</sequence>
<evidence type="ECO:0000313" key="3">
    <source>
        <dbReference type="Proteomes" id="UP000800035"/>
    </source>
</evidence>
<proteinExistence type="predicted"/>
<organism evidence="2 3">
    <name type="scientific">Byssothecium circinans</name>
    <dbReference type="NCBI Taxonomy" id="147558"/>
    <lineage>
        <taxon>Eukaryota</taxon>
        <taxon>Fungi</taxon>
        <taxon>Dikarya</taxon>
        <taxon>Ascomycota</taxon>
        <taxon>Pezizomycotina</taxon>
        <taxon>Dothideomycetes</taxon>
        <taxon>Pleosporomycetidae</taxon>
        <taxon>Pleosporales</taxon>
        <taxon>Massarineae</taxon>
        <taxon>Massarinaceae</taxon>
        <taxon>Byssothecium</taxon>
    </lineage>
</organism>
<evidence type="ECO:0000256" key="1">
    <source>
        <dbReference type="SAM" id="SignalP"/>
    </source>
</evidence>
<protein>
    <submittedName>
        <fullName evidence="2">Uncharacterized protein</fullName>
    </submittedName>
</protein>
<name>A0A6A5TSU2_9PLEO</name>
<dbReference type="EMBL" id="ML977002">
    <property type="protein sequence ID" value="KAF1953786.1"/>
    <property type="molecule type" value="Genomic_DNA"/>
</dbReference>
<keyword evidence="1" id="KW-0732">Signal</keyword>
<accession>A0A6A5TSU2</accession>
<feature type="signal peptide" evidence="1">
    <location>
        <begin position="1"/>
        <end position="26"/>
    </location>
</feature>
<reference evidence="2" key="1">
    <citation type="journal article" date="2020" name="Stud. Mycol.">
        <title>101 Dothideomycetes genomes: a test case for predicting lifestyles and emergence of pathogens.</title>
        <authorList>
            <person name="Haridas S."/>
            <person name="Albert R."/>
            <person name="Binder M."/>
            <person name="Bloem J."/>
            <person name="Labutti K."/>
            <person name="Salamov A."/>
            <person name="Andreopoulos B."/>
            <person name="Baker S."/>
            <person name="Barry K."/>
            <person name="Bills G."/>
            <person name="Bluhm B."/>
            <person name="Cannon C."/>
            <person name="Castanera R."/>
            <person name="Culley D."/>
            <person name="Daum C."/>
            <person name="Ezra D."/>
            <person name="Gonzalez J."/>
            <person name="Henrissat B."/>
            <person name="Kuo A."/>
            <person name="Liang C."/>
            <person name="Lipzen A."/>
            <person name="Lutzoni F."/>
            <person name="Magnuson J."/>
            <person name="Mondo S."/>
            <person name="Nolan M."/>
            <person name="Ohm R."/>
            <person name="Pangilinan J."/>
            <person name="Park H.-J."/>
            <person name="Ramirez L."/>
            <person name="Alfaro M."/>
            <person name="Sun H."/>
            <person name="Tritt A."/>
            <person name="Yoshinaga Y."/>
            <person name="Zwiers L.-H."/>
            <person name="Turgeon B."/>
            <person name="Goodwin S."/>
            <person name="Spatafora J."/>
            <person name="Crous P."/>
            <person name="Grigoriev I."/>
        </authorList>
    </citation>
    <scope>NUCLEOTIDE SEQUENCE</scope>
    <source>
        <strain evidence="2">CBS 675.92</strain>
    </source>
</reference>
<dbReference type="OrthoDB" id="265717at2759"/>
<gene>
    <name evidence="2" type="ORF">CC80DRAFT_595677</name>
</gene>
<dbReference type="AlphaFoldDB" id="A0A6A5TSU2"/>